<comment type="caution">
    <text evidence="3">The sequence shown here is derived from an EMBL/GenBank/DDBJ whole genome shotgun (WGS) entry which is preliminary data.</text>
</comment>
<accession>A0A5N5L9N2</accession>
<dbReference type="PANTHER" id="PTHR37375">
    <property type="entry name" value="EXPRESSED PROTEIN"/>
    <property type="match status" value="1"/>
</dbReference>
<evidence type="ECO:0000313" key="3">
    <source>
        <dbReference type="EMBL" id="KAB5538826.1"/>
    </source>
</evidence>
<evidence type="ECO:0000259" key="2">
    <source>
        <dbReference type="Pfam" id="PF13883"/>
    </source>
</evidence>
<dbReference type="Gene3D" id="2.30.110.10">
    <property type="entry name" value="Electron Transport, Fmn-binding Protein, Chain A"/>
    <property type="match status" value="1"/>
</dbReference>
<dbReference type="InterPro" id="IPR055343">
    <property type="entry name" value="CREG_beta-barrel"/>
</dbReference>
<organism evidence="3 4">
    <name type="scientific">Salix brachista</name>
    <dbReference type="NCBI Taxonomy" id="2182728"/>
    <lineage>
        <taxon>Eukaryota</taxon>
        <taxon>Viridiplantae</taxon>
        <taxon>Streptophyta</taxon>
        <taxon>Embryophyta</taxon>
        <taxon>Tracheophyta</taxon>
        <taxon>Spermatophyta</taxon>
        <taxon>Magnoliopsida</taxon>
        <taxon>eudicotyledons</taxon>
        <taxon>Gunneridae</taxon>
        <taxon>Pentapetalae</taxon>
        <taxon>rosids</taxon>
        <taxon>fabids</taxon>
        <taxon>Malpighiales</taxon>
        <taxon>Salicaceae</taxon>
        <taxon>Saliceae</taxon>
        <taxon>Salix</taxon>
    </lineage>
</organism>
<dbReference type="InterPro" id="IPR012349">
    <property type="entry name" value="Split_barrel_FMN-bd"/>
</dbReference>
<dbReference type="Gene3D" id="3.20.180.10">
    <property type="entry name" value="PNP-oxidase-like"/>
    <property type="match status" value="1"/>
</dbReference>
<dbReference type="Pfam" id="PF10615">
    <property type="entry name" value="DUF2470"/>
    <property type="match status" value="1"/>
</dbReference>
<feature type="domain" description="DUF2470" evidence="1">
    <location>
        <begin position="266"/>
        <end position="339"/>
    </location>
</feature>
<protein>
    <recommendedName>
        <fullName evidence="5">DUF2470 domain-containing protein</fullName>
    </recommendedName>
</protein>
<gene>
    <name evidence="3" type="ORF">DKX38_016359</name>
</gene>
<dbReference type="EMBL" id="VDCV01000010">
    <property type="protein sequence ID" value="KAB5538826.1"/>
    <property type="molecule type" value="Genomic_DNA"/>
</dbReference>
<dbReference type="InterPro" id="IPR019595">
    <property type="entry name" value="DUF2470"/>
</dbReference>
<feature type="domain" description="CREG-like beta-barrel" evidence="2">
    <location>
        <begin position="11"/>
        <end position="116"/>
    </location>
</feature>
<dbReference type="PANTHER" id="PTHR37375:SF1">
    <property type="entry name" value="DUF2470 DOMAIN-CONTAINING PROTEIN"/>
    <property type="match status" value="1"/>
</dbReference>
<dbReference type="Proteomes" id="UP000326939">
    <property type="component" value="Chromosome 10"/>
</dbReference>
<dbReference type="AlphaFoldDB" id="A0A5N5L9N2"/>
<reference evidence="4" key="1">
    <citation type="journal article" date="2019" name="Gigascience">
        <title>De novo genome assembly of the endangered Acer yangbiense, a plant species with extremely small populations endemic to Yunnan Province, China.</title>
        <authorList>
            <person name="Yang J."/>
            <person name="Wariss H.M."/>
            <person name="Tao L."/>
            <person name="Zhang R."/>
            <person name="Yun Q."/>
            <person name="Hollingsworth P."/>
            <person name="Dao Z."/>
            <person name="Luo G."/>
            <person name="Guo H."/>
            <person name="Ma Y."/>
            <person name="Sun W."/>
        </authorList>
    </citation>
    <scope>NUCLEOTIDE SEQUENCE [LARGE SCALE GENOMIC DNA]</scope>
    <source>
        <strain evidence="4">cv. br00</strain>
    </source>
</reference>
<dbReference type="Pfam" id="PF13883">
    <property type="entry name" value="CREG_beta-barrel"/>
    <property type="match status" value="1"/>
</dbReference>
<sequence length="354" mass="39599">MKGSKTTILTLAEKCKSILASNWQAQLNTIKADAKGSKESIYTSKVKYILKKGKPYLWVNEKDMHNVNTIIDDRASLAVASPFPGPLANLFKSMQKLPARIAITGNVEPLKEEKEKWMAFSDLRKLRDLGVPTTRKFSLIGEQNTDDKSESILCTARLVAESLKEVMLSEQRQIDEAPHTVSSVLSSSNLITTSRSENLKELLDGVEEYGVYRFNLSSCMFIDGHGRTHEVDMETIEASKVDPLAVSPAAFLSAKLIDGINQSESRRRALVLFCFIYLNADARDAFMLSVDSKGFDVLAKVPSSRSKDGISEYVWKQFRFPFKEEARDVETFCHQLVKMEEEAVKKVSGHSGLT</sequence>
<keyword evidence="4" id="KW-1185">Reference proteome</keyword>
<proteinExistence type="predicted"/>
<evidence type="ECO:0000259" key="1">
    <source>
        <dbReference type="Pfam" id="PF10615"/>
    </source>
</evidence>
<evidence type="ECO:0008006" key="5">
    <source>
        <dbReference type="Google" id="ProtNLM"/>
    </source>
</evidence>
<evidence type="ECO:0000313" key="4">
    <source>
        <dbReference type="Proteomes" id="UP000326939"/>
    </source>
</evidence>
<dbReference type="InterPro" id="IPR037119">
    <property type="entry name" value="Haem_oxidase_HugZ-like_sf"/>
</dbReference>
<name>A0A5N5L9N2_9ROSI</name>
<dbReference type="SUPFAM" id="SSF50475">
    <property type="entry name" value="FMN-binding split barrel"/>
    <property type="match status" value="1"/>
</dbReference>